<organism evidence="1 2">
    <name type="scientific">Linum tenue</name>
    <dbReference type="NCBI Taxonomy" id="586396"/>
    <lineage>
        <taxon>Eukaryota</taxon>
        <taxon>Viridiplantae</taxon>
        <taxon>Streptophyta</taxon>
        <taxon>Embryophyta</taxon>
        <taxon>Tracheophyta</taxon>
        <taxon>Spermatophyta</taxon>
        <taxon>Magnoliopsida</taxon>
        <taxon>eudicotyledons</taxon>
        <taxon>Gunneridae</taxon>
        <taxon>Pentapetalae</taxon>
        <taxon>rosids</taxon>
        <taxon>fabids</taxon>
        <taxon>Malpighiales</taxon>
        <taxon>Linaceae</taxon>
        <taxon>Linum</taxon>
    </lineage>
</organism>
<reference evidence="1" key="1">
    <citation type="submission" date="2022-08" db="EMBL/GenBank/DDBJ databases">
        <authorList>
            <person name="Gutierrez-Valencia J."/>
        </authorList>
    </citation>
    <scope>NUCLEOTIDE SEQUENCE</scope>
</reference>
<sequence>LLGCSEVYRRTNRVLLRSLRPIIPSSCLIASATSFESEFAYTIHLFSGLHGKVVSSYLSRMSRLSQFPCCVFFSLTWWRRLNSVRWIHDTGI</sequence>
<gene>
    <name evidence="1" type="ORF">LITE_LOCUS46107</name>
</gene>
<proteinExistence type="predicted"/>
<name>A0AAV0R562_9ROSI</name>
<dbReference type="AlphaFoldDB" id="A0AAV0R562"/>
<keyword evidence="2" id="KW-1185">Reference proteome</keyword>
<accession>A0AAV0R562</accession>
<feature type="non-terminal residue" evidence="1">
    <location>
        <position position="1"/>
    </location>
</feature>
<dbReference type="EMBL" id="CAMGYJ010000010">
    <property type="protein sequence ID" value="CAI0551709.1"/>
    <property type="molecule type" value="Genomic_DNA"/>
</dbReference>
<protein>
    <submittedName>
        <fullName evidence="1">Uncharacterized protein</fullName>
    </submittedName>
</protein>
<dbReference type="Proteomes" id="UP001154282">
    <property type="component" value="Unassembled WGS sequence"/>
</dbReference>
<evidence type="ECO:0000313" key="2">
    <source>
        <dbReference type="Proteomes" id="UP001154282"/>
    </source>
</evidence>
<evidence type="ECO:0000313" key="1">
    <source>
        <dbReference type="EMBL" id="CAI0551709.1"/>
    </source>
</evidence>
<comment type="caution">
    <text evidence="1">The sequence shown here is derived from an EMBL/GenBank/DDBJ whole genome shotgun (WGS) entry which is preliminary data.</text>
</comment>